<evidence type="ECO:0000313" key="2">
    <source>
        <dbReference type="EMBL" id="RYC53000.1"/>
    </source>
</evidence>
<protein>
    <submittedName>
        <fullName evidence="2">Uncharacterized protein</fullName>
    </submittedName>
</protein>
<evidence type="ECO:0000313" key="3">
    <source>
        <dbReference type="Proteomes" id="UP000290261"/>
    </source>
</evidence>
<name>A0A444VQU1_9FLAO</name>
<keyword evidence="1" id="KW-0812">Transmembrane</keyword>
<feature type="transmembrane region" description="Helical" evidence="1">
    <location>
        <begin position="68"/>
        <end position="85"/>
    </location>
</feature>
<reference evidence="2 3" key="1">
    <citation type="submission" date="2014-04" db="EMBL/GenBank/DDBJ databases">
        <title>Whole genome of Muricauda olearia.</title>
        <authorList>
            <person name="Zhang X.-H."/>
            <person name="Tang K."/>
        </authorList>
    </citation>
    <scope>NUCLEOTIDE SEQUENCE [LARGE SCALE GENOMIC DNA]</scope>
    <source>
        <strain evidence="2 3">Th120</strain>
    </source>
</reference>
<keyword evidence="3" id="KW-1185">Reference proteome</keyword>
<evidence type="ECO:0000256" key="1">
    <source>
        <dbReference type="SAM" id="Phobius"/>
    </source>
</evidence>
<organism evidence="2 3">
    <name type="scientific">Flagellimonas olearia</name>
    <dbReference type="NCBI Taxonomy" id="552546"/>
    <lineage>
        <taxon>Bacteria</taxon>
        <taxon>Pseudomonadati</taxon>
        <taxon>Bacteroidota</taxon>
        <taxon>Flavobacteriia</taxon>
        <taxon>Flavobacteriales</taxon>
        <taxon>Flavobacteriaceae</taxon>
        <taxon>Flagellimonas</taxon>
    </lineage>
</organism>
<sequence length="128" mass="15048">MFLKYFLAWFPMLILAILNGTLREFVFKKYFGELAAHQLSTVTLLILFAASMAFMVKTFPPESSTQALWLGLFWMVLTLIFEFGFGRLRGNSWETLLHDYHLWKGRIWVLIPIALAIGPYLFYRLFKN</sequence>
<dbReference type="Proteomes" id="UP000290261">
    <property type="component" value="Unassembled WGS sequence"/>
</dbReference>
<proteinExistence type="predicted"/>
<keyword evidence="1" id="KW-1133">Transmembrane helix</keyword>
<dbReference type="AlphaFoldDB" id="A0A444VQU1"/>
<accession>A0A444VQU1</accession>
<comment type="caution">
    <text evidence="2">The sequence shown here is derived from an EMBL/GenBank/DDBJ whole genome shotgun (WGS) entry which is preliminary data.</text>
</comment>
<keyword evidence="1" id="KW-0472">Membrane</keyword>
<feature type="transmembrane region" description="Helical" evidence="1">
    <location>
        <begin position="105"/>
        <end position="123"/>
    </location>
</feature>
<gene>
    <name evidence="2" type="ORF">DN53_01900</name>
</gene>
<dbReference type="EMBL" id="JJMP01000001">
    <property type="protein sequence ID" value="RYC53000.1"/>
    <property type="molecule type" value="Genomic_DNA"/>
</dbReference>
<feature type="transmembrane region" description="Helical" evidence="1">
    <location>
        <begin position="39"/>
        <end position="56"/>
    </location>
</feature>